<dbReference type="Pfam" id="PF00924">
    <property type="entry name" value="MS_channel_2nd"/>
    <property type="match status" value="1"/>
</dbReference>
<feature type="region of interest" description="Disordered" evidence="7">
    <location>
        <begin position="1"/>
        <end position="25"/>
    </location>
</feature>
<feature type="domain" description="Mechanosensitive ion channel MscS C-terminal" evidence="10">
    <location>
        <begin position="251"/>
        <end position="333"/>
    </location>
</feature>
<keyword evidence="4 8" id="KW-0812">Transmembrane</keyword>
<feature type="compositionally biased region" description="Basic and acidic residues" evidence="7">
    <location>
        <begin position="346"/>
        <end position="358"/>
    </location>
</feature>
<dbReference type="InterPro" id="IPR023408">
    <property type="entry name" value="MscS_beta-dom_sf"/>
</dbReference>
<name>A0ABX5Y8P3_9BACT</name>
<evidence type="ECO:0000256" key="5">
    <source>
        <dbReference type="ARBA" id="ARBA00022989"/>
    </source>
</evidence>
<feature type="transmembrane region" description="Helical" evidence="8">
    <location>
        <begin position="129"/>
        <end position="150"/>
    </location>
</feature>
<evidence type="ECO:0000259" key="9">
    <source>
        <dbReference type="Pfam" id="PF00924"/>
    </source>
</evidence>
<proteinExistence type="inferred from homology"/>
<dbReference type="Pfam" id="PF21082">
    <property type="entry name" value="MS_channel_3rd"/>
    <property type="match status" value="1"/>
</dbReference>
<evidence type="ECO:0000256" key="4">
    <source>
        <dbReference type="ARBA" id="ARBA00022692"/>
    </source>
</evidence>
<dbReference type="Gene3D" id="1.10.287.1260">
    <property type="match status" value="1"/>
</dbReference>
<dbReference type="InterPro" id="IPR011066">
    <property type="entry name" value="MscS_channel_C_sf"/>
</dbReference>
<dbReference type="SUPFAM" id="SSF82689">
    <property type="entry name" value="Mechanosensitive channel protein MscS (YggB), C-terminal domain"/>
    <property type="match status" value="1"/>
</dbReference>
<evidence type="ECO:0000259" key="10">
    <source>
        <dbReference type="Pfam" id="PF21082"/>
    </source>
</evidence>
<dbReference type="Gene3D" id="2.30.30.60">
    <property type="match status" value="1"/>
</dbReference>
<feature type="compositionally biased region" description="Polar residues" evidence="7">
    <location>
        <begin position="7"/>
        <end position="25"/>
    </location>
</feature>
<evidence type="ECO:0000313" key="11">
    <source>
        <dbReference type="EMBL" id="QDV88899.1"/>
    </source>
</evidence>
<evidence type="ECO:0000256" key="1">
    <source>
        <dbReference type="ARBA" id="ARBA00004651"/>
    </source>
</evidence>
<organism evidence="11 12">
    <name type="scientific">Stieleria magnilauensis</name>
    <dbReference type="NCBI Taxonomy" id="2527963"/>
    <lineage>
        <taxon>Bacteria</taxon>
        <taxon>Pseudomonadati</taxon>
        <taxon>Planctomycetota</taxon>
        <taxon>Planctomycetia</taxon>
        <taxon>Pirellulales</taxon>
        <taxon>Pirellulaceae</taxon>
        <taxon>Stieleria</taxon>
    </lineage>
</organism>
<evidence type="ECO:0000256" key="8">
    <source>
        <dbReference type="SAM" id="Phobius"/>
    </source>
</evidence>
<dbReference type="Gene3D" id="3.30.70.100">
    <property type="match status" value="1"/>
</dbReference>
<keyword evidence="3" id="KW-1003">Cell membrane</keyword>
<dbReference type="SUPFAM" id="SSF82861">
    <property type="entry name" value="Mechanosensitive channel protein MscS (YggB), transmembrane region"/>
    <property type="match status" value="1"/>
</dbReference>
<feature type="transmembrane region" description="Helical" evidence="8">
    <location>
        <begin position="156"/>
        <end position="174"/>
    </location>
</feature>
<reference evidence="11 12" key="1">
    <citation type="submission" date="2019-02" db="EMBL/GenBank/DDBJ databases">
        <title>Deep-cultivation of Planctomycetes and their phenomic and genomic characterization uncovers novel biology.</title>
        <authorList>
            <person name="Wiegand S."/>
            <person name="Jogler M."/>
            <person name="Boedeker C."/>
            <person name="Pinto D."/>
            <person name="Vollmers J."/>
            <person name="Rivas-Marin E."/>
            <person name="Kohn T."/>
            <person name="Peeters S.H."/>
            <person name="Heuer A."/>
            <person name="Rast P."/>
            <person name="Oberbeckmann S."/>
            <person name="Bunk B."/>
            <person name="Jeske O."/>
            <person name="Meyerdierks A."/>
            <person name="Storesund J.E."/>
            <person name="Kallscheuer N."/>
            <person name="Luecker S."/>
            <person name="Lage O.M."/>
            <person name="Pohl T."/>
            <person name="Merkel B.J."/>
            <person name="Hornburger P."/>
            <person name="Mueller R.-W."/>
            <person name="Bruemmer F."/>
            <person name="Labrenz M."/>
            <person name="Spormann A.M."/>
            <person name="Op den Camp H."/>
            <person name="Overmann J."/>
            <person name="Amann R."/>
            <person name="Jetten M.S.M."/>
            <person name="Mascher T."/>
            <person name="Medema M.H."/>
            <person name="Devos D.P."/>
            <person name="Kaster A.-K."/>
            <person name="Ovreas L."/>
            <person name="Rohde M."/>
            <person name="Galperin M.Y."/>
            <person name="Jogler C."/>
        </authorList>
    </citation>
    <scope>NUCLEOTIDE SEQUENCE [LARGE SCALE GENOMIC DNA]</scope>
    <source>
        <strain evidence="11 12">TBK1r</strain>
    </source>
</reference>
<dbReference type="PANTHER" id="PTHR30221">
    <property type="entry name" value="SMALL-CONDUCTANCE MECHANOSENSITIVE CHANNEL"/>
    <property type="match status" value="1"/>
</dbReference>
<dbReference type="InterPro" id="IPR006685">
    <property type="entry name" value="MscS_channel_2nd"/>
</dbReference>
<feature type="region of interest" description="Disordered" evidence="7">
    <location>
        <begin position="346"/>
        <end position="375"/>
    </location>
</feature>
<keyword evidence="5 8" id="KW-1133">Transmembrane helix</keyword>
<evidence type="ECO:0000313" key="12">
    <source>
        <dbReference type="Proteomes" id="UP000318081"/>
    </source>
</evidence>
<comment type="subcellular location">
    <subcellularLocation>
        <location evidence="1">Cell membrane</location>
        <topology evidence="1">Multi-pass membrane protein</topology>
    </subcellularLocation>
</comment>
<evidence type="ECO:0000256" key="3">
    <source>
        <dbReference type="ARBA" id="ARBA00022475"/>
    </source>
</evidence>
<dbReference type="SUPFAM" id="SSF50182">
    <property type="entry name" value="Sm-like ribonucleoproteins"/>
    <property type="match status" value="1"/>
</dbReference>
<gene>
    <name evidence="11" type="primary">mscS_5</name>
    <name evidence="11" type="ORF">TBK1r_79340</name>
</gene>
<dbReference type="Proteomes" id="UP000318081">
    <property type="component" value="Chromosome"/>
</dbReference>
<comment type="similarity">
    <text evidence="2">Belongs to the MscS (TC 1.A.23) family.</text>
</comment>
<feature type="domain" description="Mechanosensitive ion channel MscS" evidence="9">
    <location>
        <begin position="176"/>
        <end position="238"/>
    </location>
</feature>
<feature type="transmembrane region" description="Helical" evidence="8">
    <location>
        <begin position="90"/>
        <end position="109"/>
    </location>
</feature>
<accession>A0ABX5Y8P3</accession>
<evidence type="ECO:0000256" key="7">
    <source>
        <dbReference type="SAM" id="MobiDB-lite"/>
    </source>
</evidence>
<dbReference type="InterPro" id="IPR011014">
    <property type="entry name" value="MscS_channel_TM-2"/>
</dbReference>
<sequence>MPDGRQTARSGSSLSLPTDRTPDLSSMTMIDNLSTPFAALLAQAGSETTAGDPSPGDASGAVDKTGEIDVSVATVWETIDNMIDGFLDRLPFLLIGVVVFVVFFFVGKFARKGINRATADKPSANVGRVVGRLAQWALVFIGLLLAVTIMAPTVTAGKLIASLGIGGVAIGFAFKDILQNFMAGLLILINEPFSVGDQIVSGDHEGTVESIETRATNIRTYDGKKVVIPNSQIYTNPVVVNTAFQCIRSQYDVGVGYGDDLRKAAQVMQQTLESVDGVDSDPAPDVIATELGGSSVVLRARWWTAPERANVVQVGNEVIASIKEALDDAAIDMPYPTNVMLFHDQTEQSDGDRTRQREGWPAGNKPPQPRPVGSV</sequence>
<dbReference type="PANTHER" id="PTHR30221:SF1">
    <property type="entry name" value="SMALL-CONDUCTANCE MECHANOSENSITIVE CHANNEL"/>
    <property type="match status" value="1"/>
</dbReference>
<keyword evidence="12" id="KW-1185">Reference proteome</keyword>
<keyword evidence="6 8" id="KW-0472">Membrane</keyword>
<feature type="compositionally biased region" description="Pro residues" evidence="7">
    <location>
        <begin position="364"/>
        <end position="375"/>
    </location>
</feature>
<dbReference type="InterPro" id="IPR010920">
    <property type="entry name" value="LSM_dom_sf"/>
</dbReference>
<protein>
    <submittedName>
        <fullName evidence="11">Small-conductance mechanosensitive channel</fullName>
    </submittedName>
</protein>
<dbReference type="InterPro" id="IPR045275">
    <property type="entry name" value="MscS_archaea/bacteria_type"/>
</dbReference>
<evidence type="ECO:0000256" key="2">
    <source>
        <dbReference type="ARBA" id="ARBA00008017"/>
    </source>
</evidence>
<dbReference type="EMBL" id="CP036432">
    <property type="protein sequence ID" value="QDV88899.1"/>
    <property type="molecule type" value="Genomic_DNA"/>
</dbReference>
<evidence type="ECO:0000256" key="6">
    <source>
        <dbReference type="ARBA" id="ARBA00023136"/>
    </source>
</evidence>
<dbReference type="InterPro" id="IPR049278">
    <property type="entry name" value="MS_channel_C"/>
</dbReference>